<dbReference type="CDD" id="cd19491">
    <property type="entry name" value="XRCC3"/>
    <property type="match status" value="1"/>
</dbReference>
<keyword evidence="4" id="KW-0067">ATP-binding</keyword>
<dbReference type="GO" id="GO:0000722">
    <property type="term" value="P:telomere maintenance via recombination"/>
    <property type="evidence" value="ECO:0007669"/>
    <property type="project" value="TreeGrafter"/>
</dbReference>
<keyword evidence="6" id="KW-0539">Nucleus</keyword>
<protein>
    <recommendedName>
        <fullName evidence="7">RecA family profile 1 domain-containing protein</fullName>
    </recommendedName>
</protein>
<organism evidence="8 9">
    <name type="scientific">[Myrmecia] bisecta</name>
    <dbReference type="NCBI Taxonomy" id="41462"/>
    <lineage>
        <taxon>Eukaryota</taxon>
        <taxon>Viridiplantae</taxon>
        <taxon>Chlorophyta</taxon>
        <taxon>core chlorophytes</taxon>
        <taxon>Trebouxiophyceae</taxon>
        <taxon>Trebouxiales</taxon>
        <taxon>Trebouxiaceae</taxon>
        <taxon>Myrmecia</taxon>
    </lineage>
</organism>
<keyword evidence="3" id="KW-0227">DNA damage</keyword>
<dbReference type="GO" id="GO:0033065">
    <property type="term" value="C:Rad51C-XRCC3 complex"/>
    <property type="evidence" value="ECO:0007669"/>
    <property type="project" value="TreeGrafter"/>
</dbReference>
<reference evidence="8 9" key="1">
    <citation type="journal article" date="2024" name="Nat. Commun.">
        <title>Phylogenomics reveals the evolutionary origins of lichenization in chlorophyte algae.</title>
        <authorList>
            <person name="Puginier C."/>
            <person name="Libourel C."/>
            <person name="Otte J."/>
            <person name="Skaloud P."/>
            <person name="Haon M."/>
            <person name="Grisel S."/>
            <person name="Petersen M."/>
            <person name="Berrin J.G."/>
            <person name="Delaux P.M."/>
            <person name="Dal Grande F."/>
            <person name="Keller J."/>
        </authorList>
    </citation>
    <scope>NUCLEOTIDE SEQUENCE [LARGE SCALE GENOMIC DNA]</scope>
    <source>
        <strain evidence="8 9">SAG 2043</strain>
    </source>
</reference>
<dbReference type="GO" id="GO:0005524">
    <property type="term" value="F:ATP binding"/>
    <property type="evidence" value="ECO:0007669"/>
    <property type="project" value="UniProtKB-KW"/>
</dbReference>
<dbReference type="AlphaFoldDB" id="A0AAW1QRZ7"/>
<keyword evidence="2" id="KW-0547">Nucleotide-binding</keyword>
<sequence>MRPRPLSADLVWPKCTLGCPLLDKVLRGGLASNSITELVGEAAAAKTQTCLQLLLCAQKPASEGGLAGSALYIYTEGDPPLRRLQELANYQKPSSCPANNPFDHIYIERDITSGEELLACLERVRRLLSSPPGRPLRLIVIDSIAYIFRDVGDNASVGAYVERTGLLFQIASLLRRYADEYNVAVVVTNQVMDAVSAAESGGKAPAARHTGGLKLMSDGRQVIPALGLAWANCVHTRIFLARAQQMVVLPDDAVQQAHILRTMQVVFSPYLPQSLCHYLVTQAGVISPENLGR</sequence>
<evidence type="ECO:0000256" key="2">
    <source>
        <dbReference type="ARBA" id="ARBA00022741"/>
    </source>
</evidence>
<evidence type="ECO:0000256" key="4">
    <source>
        <dbReference type="ARBA" id="ARBA00022840"/>
    </source>
</evidence>
<accession>A0AAW1QRZ7</accession>
<dbReference type="InterPro" id="IPR027417">
    <property type="entry name" value="P-loop_NTPase"/>
</dbReference>
<dbReference type="Proteomes" id="UP001489004">
    <property type="component" value="Unassembled WGS sequence"/>
</dbReference>
<dbReference type="GO" id="GO:0140664">
    <property type="term" value="F:ATP-dependent DNA damage sensor activity"/>
    <property type="evidence" value="ECO:0007669"/>
    <property type="project" value="InterPro"/>
</dbReference>
<proteinExistence type="predicted"/>
<dbReference type="Pfam" id="PF08423">
    <property type="entry name" value="Rad51"/>
    <property type="match status" value="1"/>
</dbReference>
<dbReference type="GO" id="GO:0071140">
    <property type="term" value="P:resolution of mitotic recombination intermediates"/>
    <property type="evidence" value="ECO:0007669"/>
    <property type="project" value="TreeGrafter"/>
</dbReference>
<dbReference type="InterPro" id="IPR020588">
    <property type="entry name" value="RecA_ATP-bd"/>
</dbReference>
<dbReference type="InterPro" id="IPR013632">
    <property type="entry name" value="Rad51_C"/>
</dbReference>
<dbReference type="PIRSF" id="PIRSF005856">
    <property type="entry name" value="Rad51"/>
    <property type="match status" value="1"/>
</dbReference>
<dbReference type="GO" id="GO:0045003">
    <property type="term" value="P:double-strand break repair via synthesis-dependent strand annealing"/>
    <property type="evidence" value="ECO:0007669"/>
    <property type="project" value="TreeGrafter"/>
</dbReference>
<dbReference type="SUPFAM" id="SSF52540">
    <property type="entry name" value="P-loop containing nucleoside triphosphate hydrolases"/>
    <property type="match status" value="1"/>
</dbReference>
<evidence type="ECO:0000256" key="6">
    <source>
        <dbReference type="ARBA" id="ARBA00023242"/>
    </source>
</evidence>
<gene>
    <name evidence="8" type="ORF">WJX72_008385</name>
</gene>
<dbReference type="GO" id="GO:0090656">
    <property type="term" value="P:t-circle formation"/>
    <property type="evidence" value="ECO:0007669"/>
    <property type="project" value="TreeGrafter"/>
</dbReference>
<comment type="subcellular location">
    <subcellularLocation>
        <location evidence="1">Nucleus</location>
    </subcellularLocation>
</comment>
<evidence type="ECO:0000313" key="9">
    <source>
        <dbReference type="Proteomes" id="UP001489004"/>
    </source>
</evidence>
<evidence type="ECO:0000256" key="1">
    <source>
        <dbReference type="ARBA" id="ARBA00004123"/>
    </source>
</evidence>
<evidence type="ECO:0000313" key="8">
    <source>
        <dbReference type="EMBL" id="KAK9824182.1"/>
    </source>
</evidence>
<dbReference type="PROSITE" id="PS50162">
    <property type="entry name" value="RECA_2"/>
    <property type="match status" value="1"/>
</dbReference>
<evidence type="ECO:0000256" key="5">
    <source>
        <dbReference type="ARBA" id="ARBA00023204"/>
    </source>
</evidence>
<evidence type="ECO:0000256" key="3">
    <source>
        <dbReference type="ARBA" id="ARBA00022763"/>
    </source>
</evidence>
<dbReference type="PANTHER" id="PTHR46487">
    <property type="entry name" value="DNA REPAIR PROTEIN XRCC3"/>
    <property type="match status" value="1"/>
</dbReference>
<dbReference type="Gene3D" id="3.40.50.300">
    <property type="entry name" value="P-loop containing nucleotide triphosphate hydrolases"/>
    <property type="match status" value="1"/>
</dbReference>
<evidence type="ECO:0000259" key="7">
    <source>
        <dbReference type="PROSITE" id="PS50162"/>
    </source>
</evidence>
<dbReference type="PANTHER" id="PTHR46487:SF1">
    <property type="entry name" value="DNA REPAIR PROTEIN XRCC3"/>
    <property type="match status" value="1"/>
</dbReference>
<dbReference type="GO" id="GO:0005657">
    <property type="term" value="C:replication fork"/>
    <property type="evidence" value="ECO:0007669"/>
    <property type="project" value="TreeGrafter"/>
</dbReference>
<dbReference type="GO" id="GO:0000400">
    <property type="term" value="F:four-way junction DNA binding"/>
    <property type="evidence" value="ECO:0007669"/>
    <property type="project" value="TreeGrafter"/>
</dbReference>
<keyword evidence="9" id="KW-1185">Reference proteome</keyword>
<name>A0AAW1QRZ7_9CHLO</name>
<feature type="domain" description="RecA family profile 1" evidence="7">
    <location>
        <begin position="11"/>
        <end position="191"/>
    </location>
</feature>
<dbReference type="EMBL" id="JALJOR010000002">
    <property type="protein sequence ID" value="KAK9824182.1"/>
    <property type="molecule type" value="Genomic_DNA"/>
</dbReference>
<dbReference type="InterPro" id="IPR047348">
    <property type="entry name" value="XRCC3-like_C"/>
</dbReference>
<dbReference type="InterPro" id="IPR016467">
    <property type="entry name" value="DNA_recomb/repair_RecA-like"/>
</dbReference>
<comment type="caution">
    <text evidence="8">The sequence shown here is derived from an EMBL/GenBank/DDBJ whole genome shotgun (WGS) entry which is preliminary data.</text>
</comment>
<keyword evidence="5" id="KW-0234">DNA repair</keyword>